<sequence>MGNEKATDQFVRDLLRGIGIKRPWEQDGGPKWKRDALAKGSKTKAGKGEGKPEFVFGGFG</sequence>
<accession>A0A1T2KT33</accession>
<feature type="region of interest" description="Disordered" evidence="1">
    <location>
        <begin position="38"/>
        <end position="60"/>
    </location>
</feature>
<protein>
    <submittedName>
        <fullName evidence="2">Uncharacterized protein</fullName>
    </submittedName>
</protein>
<proteinExistence type="predicted"/>
<organism evidence="2 3">
    <name type="scientific">Solemya velesiana gill symbiont</name>
    <dbReference type="NCBI Taxonomy" id="1918948"/>
    <lineage>
        <taxon>Bacteria</taxon>
        <taxon>Pseudomonadati</taxon>
        <taxon>Pseudomonadota</taxon>
        <taxon>Gammaproteobacteria</taxon>
        <taxon>sulfur-oxidizing symbionts</taxon>
    </lineage>
</organism>
<dbReference type="EMBL" id="MPRJ01000060">
    <property type="protein sequence ID" value="OOZ36003.1"/>
    <property type="molecule type" value="Genomic_DNA"/>
</dbReference>
<evidence type="ECO:0000313" key="3">
    <source>
        <dbReference type="Proteomes" id="UP000190896"/>
    </source>
</evidence>
<reference evidence="2 3" key="1">
    <citation type="submission" date="2016-11" db="EMBL/GenBank/DDBJ databases">
        <title>Mixed transmission modes and dynamic genome evolution in an obligate animal-bacterial symbiosis.</title>
        <authorList>
            <person name="Russell S.L."/>
            <person name="Corbett-Detig R.B."/>
            <person name="Cavanaugh C.M."/>
        </authorList>
    </citation>
    <scope>NUCLEOTIDE SEQUENCE [LARGE SCALE GENOMIC DNA]</scope>
    <source>
        <strain evidence="2">Se-Cadez</strain>
    </source>
</reference>
<evidence type="ECO:0000256" key="1">
    <source>
        <dbReference type="SAM" id="MobiDB-lite"/>
    </source>
</evidence>
<dbReference type="AlphaFoldDB" id="A0A1T2KT33"/>
<name>A0A1T2KT33_9GAMM</name>
<dbReference type="Proteomes" id="UP000190896">
    <property type="component" value="Unassembled WGS sequence"/>
</dbReference>
<evidence type="ECO:0000313" key="2">
    <source>
        <dbReference type="EMBL" id="OOZ36003.1"/>
    </source>
</evidence>
<keyword evidence="3" id="KW-1185">Reference proteome</keyword>
<comment type="caution">
    <text evidence="2">The sequence shown here is derived from an EMBL/GenBank/DDBJ whole genome shotgun (WGS) entry which is preliminary data.</text>
</comment>
<gene>
    <name evidence="2" type="ORF">BOW51_09240</name>
</gene>